<feature type="compositionally biased region" description="Basic residues" evidence="1">
    <location>
        <begin position="53"/>
        <end position="63"/>
    </location>
</feature>
<organism evidence="2 3">
    <name type="scientific">Claviceps pusilla</name>
    <dbReference type="NCBI Taxonomy" id="123648"/>
    <lineage>
        <taxon>Eukaryota</taxon>
        <taxon>Fungi</taxon>
        <taxon>Dikarya</taxon>
        <taxon>Ascomycota</taxon>
        <taxon>Pezizomycotina</taxon>
        <taxon>Sordariomycetes</taxon>
        <taxon>Hypocreomycetidae</taxon>
        <taxon>Hypocreales</taxon>
        <taxon>Clavicipitaceae</taxon>
        <taxon>Claviceps</taxon>
    </lineage>
</organism>
<evidence type="ECO:0000256" key="1">
    <source>
        <dbReference type="SAM" id="MobiDB-lite"/>
    </source>
</evidence>
<dbReference type="Proteomes" id="UP000748025">
    <property type="component" value="Unassembled WGS sequence"/>
</dbReference>
<accession>A0A9P7N4U0</accession>
<evidence type="ECO:0000313" key="3">
    <source>
        <dbReference type="Proteomes" id="UP000748025"/>
    </source>
</evidence>
<reference evidence="2" key="1">
    <citation type="journal article" date="2020" name="bioRxiv">
        <title>Whole genome comparisons of ergot fungi reveals the divergence and evolution of species within the genus Claviceps are the result of varying mechanisms driving genome evolution and host range expansion.</title>
        <authorList>
            <person name="Wyka S.A."/>
            <person name="Mondo S.J."/>
            <person name="Liu M."/>
            <person name="Dettman J."/>
            <person name="Nalam V."/>
            <person name="Broders K.D."/>
        </authorList>
    </citation>
    <scope>NUCLEOTIDE SEQUENCE</scope>
    <source>
        <strain evidence="2">CCC 602</strain>
    </source>
</reference>
<name>A0A9P7N4U0_9HYPO</name>
<dbReference type="AlphaFoldDB" id="A0A9P7N4U0"/>
<feature type="region of interest" description="Disordered" evidence="1">
    <location>
        <begin position="38"/>
        <end position="63"/>
    </location>
</feature>
<sequence>MPPGKQTRTRDASLPVTEPLRVDGTSVRNNRINVMDPNGWVGARSRQGDSHKAYMRKKPTLKS</sequence>
<keyword evidence="3" id="KW-1185">Reference proteome</keyword>
<dbReference type="EMBL" id="SRPW01003368">
    <property type="protein sequence ID" value="KAG5987251.1"/>
    <property type="molecule type" value="Genomic_DNA"/>
</dbReference>
<proteinExistence type="predicted"/>
<evidence type="ECO:0000313" key="2">
    <source>
        <dbReference type="EMBL" id="KAG5987251.1"/>
    </source>
</evidence>
<gene>
    <name evidence="2" type="ORF">E4U43_005168</name>
</gene>
<comment type="caution">
    <text evidence="2">The sequence shown here is derived from an EMBL/GenBank/DDBJ whole genome shotgun (WGS) entry which is preliminary data.</text>
</comment>
<protein>
    <submittedName>
        <fullName evidence="2">Uncharacterized protein</fullName>
    </submittedName>
</protein>